<feature type="domain" description="F-box" evidence="4">
    <location>
        <begin position="150"/>
        <end position="202"/>
    </location>
</feature>
<keyword evidence="6" id="KW-1185">Reference proteome</keyword>
<protein>
    <submittedName>
        <fullName evidence="5">Survival factor 1</fullName>
    </submittedName>
</protein>
<gene>
    <name evidence="5" type="ORF">A7U60_g8238</name>
</gene>
<proteinExistence type="inferred from homology"/>
<keyword evidence="3" id="KW-0963">Cytoplasm</keyword>
<organism evidence="5 6">
    <name type="scientific">Sanghuangporus baumii</name>
    <name type="common">Phellinus baumii</name>
    <dbReference type="NCBI Taxonomy" id="108892"/>
    <lineage>
        <taxon>Eukaryota</taxon>
        <taxon>Fungi</taxon>
        <taxon>Dikarya</taxon>
        <taxon>Basidiomycota</taxon>
        <taxon>Agaricomycotina</taxon>
        <taxon>Agaricomycetes</taxon>
        <taxon>Hymenochaetales</taxon>
        <taxon>Hymenochaetaceae</taxon>
        <taxon>Sanghuangporus</taxon>
    </lineage>
</organism>
<dbReference type="AlphaFoldDB" id="A0A9Q5HRP2"/>
<dbReference type="Pfam" id="PF17187">
    <property type="entry name" value="Svf1_C"/>
    <property type="match status" value="1"/>
</dbReference>
<evidence type="ECO:0000259" key="4">
    <source>
        <dbReference type="PROSITE" id="PS50181"/>
    </source>
</evidence>
<name>A0A9Q5HRP2_SANBA</name>
<evidence type="ECO:0000313" key="6">
    <source>
        <dbReference type="Proteomes" id="UP000757232"/>
    </source>
</evidence>
<dbReference type="PROSITE" id="PS50181">
    <property type="entry name" value="FBOX"/>
    <property type="match status" value="1"/>
</dbReference>
<evidence type="ECO:0000313" key="5">
    <source>
        <dbReference type="EMBL" id="OCB84714.1"/>
    </source>
</evidence>
<sequence>MSSLGYTTSDQTLVLFDRLLLAIPQKATSNRDFTFLIWLTKARIYVGVPQSKRVVNKPFRWLDLLRVHISSFNESKFAEEAMQNVHTELQSLLVHTSEAQKALWAALSQAHLSSAHAMSVREMLSSASRIRAMHDRTIGLLLRCHHALSNRGLKNLPFDVLSYIFKTTCSSPARGSHAITISHVCRRFRQIALNTAVLWSRLYSQDPIPKTAAFLSRTKEADLAVVIEEDPDSPNYPAHLEAFMALVIPHCSRWAEFRYLPAYFSEDEMDCFSILGDLKNLTAGLRLPRLRDLYIYAGPSEYRTFKLDQGPTICGDWWTPALKRLTCWNGQPDCWLFKSITTLTLKCEGFAYSNVKPCFPSLLEALAALPHLEILEVIFLRLTCEKRAFPVTELYHLKTLHLTATELGDNETLRKFSSALRLPSLLKLSLMISVLSGFSGFPSALECVFFKPMQCPSLQDVHFERDGILHNSGPRLSISLDPFFQAFPNARNIFINLIDLSASYTVARTPDYLETFSIICHEIEVSDLERLIKGIKLAPGYAGFHGLVISGVDARPPISLDECEGLIQMIDGKLVFDRDAAPLGRRFREKVIHSSIGVWYPTVQFTFKLYNPTTKEQVWRSDNVSNFVSPPPGHDKRSCKSDQFTITYKSKPGSDTPESFTIFSHAAEDVQISLEVVRPSSAPGWKIGKGPKSGFSYYGPDVEKPDGFVFHSFWPRTHCNGHIIYKGKAIEASGPGMYVHAIMGMRPNLVASRWNFADFQSTEHGGVSSIQMELTTLDSYGLKGAGSGGVKVNIGSLVVGGKLVLVTAETTLPGQEQSADAKFKSRAFHHDTEIDPDTTHPKPRELEFAWEGPSTLKDAPGQVSAFLKVDVGSVADPKGLIEKVDVLAEIPAVVKAVISYVAGTKPYIYQVTNVPFTPVELNANNKKKWHNPTTLKLTAPDSILPGASAGVEIQGSIYSEASFVS</sequence>
<dbReference type="PANTHER" id="PTHR47107">
    <property type="entry name" value="SVF1-LIKE PROTEIN YDR222W-RELATED"/>
    <property type="match status" value="1"/>
</dbReference>
<dbReference type="Pfam" id="PF08622">
    <property type="entry name" value="Svf1"/>
    <property type="match status" value="1"/>
</dbReference>
<reference evidence="5" key="1">
    <citation type="submission" date="2016-06" db="EMBL/GenBank/DDBJ databases">
        <title>Draft Genome sequence of the fungus Inonotus baumii.</title>
        <authorList>
            <person name="Zhu H."/>
            <person name="Lin W."/>
        </authorList>
    </citation>
    <scope>NUCLEOTIDE SEQUENCE</scope>
    <source>
        <strain evidence="5">821</strain>
    </source>
</reference>
<evidence type="ECO:0000256" key="3">
    <source>
        <dbReference type="ARBA" id="ARBA00022490"/>
    </source>
</evidence>
<comment type="caution">
    <text evidence="5">The sequence shown here is derived from an EMBL/GenBank/DDBJ whole genome shotgun (WGS) entry which is preliminary data.</text>
</comment>
<dbReference type="EMBL" id="LNZH02000214">
    <property type="protein sequence ID" value="OCB84714.1"/>
    <property type="molecule type" value="Genomic_DNA"/>
</dbReference>
<evidence type="ECO:0000256" key="2">
    <source>
        <dbReference type="ARBA" id="ARBA00009069"/>
    </source>
</evidence>
<dbReference type="InterPro" id="IPR033394">
    <property type="entry name" value="Svf1-like_C"/>
</dbReference>
<dbReference type="GO" id="GO:0006979">
    <property type="term" value="P:response to oxidative stress"/>
    <property type="evidence" value="ECO:0007669"/>
    <property type="project" value="InterPro"/>
</dbReference>
<accession>A0A9Q5HRP2</accession>
<dbReference type="SUPFAM" id="SSF159245">
    <property type="entry name" value="AttH-like"/>
    <property type="match status" value="1"/>
</dbReference>
<dbReference type="InterPro" id="IPR051385">
    <property type="entry name" value="Ceramide-binding_SVF1"/>
</dbReference>
<dbReference type="InterPro" id="IPR001810">
    <property type="entry name" value="F-box_dom"/>
</dbReference>
<dbReference type="InterPro" id="IPR013931">
    <property type="entry name" value="Svf1-like_N"/>
</dbReference>
<dbReference type="PANTHER" id="PTHR47107:SF1">
    <property type="entry name" value="CERAMIDE-BINDING PROTEIN SVF1-RELATED"/>
    <property type="match status" value="1"/>
</dbReference>
<dbReference type="GO" id="GO:0005737">
    <property type="term" value="C:cytoplasm"/>
    <property type="evidence" value="ECO:0007669"/>
    <property type="project" value="UniProtKB-SubCell"/>
</dbReference>
<dbReference type="Proteomes" id="UP000757232">
    <property type="component" value="Unassembled WGS sequence"/>
</dbReference>
<comment type="subcellular location">
    <subcellularLocation>
        <location evidence="1">Cytoplasm</location>
    </subcellularLocation>
</comment>
<comment type="similarity">
    <text evidence="2">Belongs to the SVF1 family.</text>
</comment>
<evidence type="ECO:0000256" key="1">
    <source>
        <dbReference type="ARBA" id="ARBA00004496"/>
    </source>
</evidence>
<dbReference type="OrthoDB" id="2590239at2759"/>